<protein>
    <submittedName>
        <fullName evidence="3">UspA domain-containing protein</fullName>
    </submittedName>
</protein>
<feature type="domain" description="UspA" evidence="2">
    <location>
        <begin position="6"/>
        <end position="142"/>
    </location>
</feature>
<comment type="similarity">
    <text evidence="1">Belongs to the universal stress protein A family.</text>
</comment>
<gene>
    <name evidence="3" type="ordered locus">Despr_1474</name>
</gene>
<dbReference type="CDD" id="cd00293">
    <property type="entry name" value="USP-like"/>
    <property type="match status" value="2"/>
</dbReference>
<reference evidence="3 4" key="1">
    <citation type="journal article" date="2011" name="Stand. Genomic Sci.">
        <title>Complete genome sequence of Desulfobulbus propionicus type strain (1pr3).</title>
        <authorList>
            <person name="Pagani I."/>
            <person name="Lapidus A."/>
            <person name="Nolan M."/>
            <person name="Lucas S."/>
            <person name="Hammon N."/>
            <person name="Deshpande S."/>
            <person name="Cheng J.F."/>
            <person name="Chertkov O."/>
            <person name="Davenport K."/>
            <person name="Tapia R."/>
            <person name="Han C."/>
            <person name="Goodwin L."/>
            <person name="Pitluck S."/>
            <person name="Liolios K."/>
            <person name="Mavromatis K."/>
            <person name="Ivanova N."/>
            <person name="Mikhailova N."/>
            <person name="Pati A."/>
            <person name="Chen A."/>
            <person name="Palaniappan K."/>
            <person name="Land M."/>
            <person name="Hauser L."/>
            <person name="Chang Y.J."/>
            <person name="Jeffries C.D."/>
            <person name="Detter J.C."/>
            <person name="Brambilla E."/>
            <person name="Kannan K.P."/>
            <person name="Djao O.D."/>
            <person name="Rohde M."/>
            <person name="Pukall R."/>
            <person name="Spring S."/>
            <person name="Goker M."/>
            <person name="Sikorski J."/>
            <person name="Woyke T."/>
            <person name="Bristow J."/>
            <person name="Eisen J.A."/>
            <person name="Markowitz V."/>
            <person name="Hugenholtz P."/>
            <person name="Kyrpides N.C."/>
            <person name="Klenk H.P."/>
        </authorList>
    </citation>
    <scope>NUCLEOTIDE SEQUENCE [LARGE SCALE GENOMIC DNA]</scope>
    <source>
        <strain evidence="4">ATCC 33891 / DSM 2032 / 1pr3</strain>
    </source>
</reference>
<sequence length="294" mass="32034">MTEGISTILVALDPGKSSQAVFQQALRLALFLKAQLIAISVTPRYEGNMHRWKIANADQQLSQPFIQCLEDARQEALTAGQPLRTLHAIGDPTEEIVHAAEQENAGLVLMGYPKRSTLERVFLGRTTAKVIGCSPCDVLMIPEHSAINFSRILVGIDGSRYSMEAGQRALELALAFGGEVHALTVLDIPLERSFLYGVLEEARRRSFPPLQTLAGQGERLGVKVTTEIVHGAPYDKIVKYGEKHHIDLIVLGTYGRTALGTLLMGSVVERVAAISPLPTLVVKRLGKNGVRDPL</sequence>
<accession>A0A7U3YLM2</accession>
<keyword evidence="4" id="KW-1185">Reference proteome</keyword>
<evidence type="ECO:0000313" key="3">
    <source>
        <dbReference type="EMBL" id="ADW17629.1"/>
    </source>
</evidence>
<dbReference type="PANTHER" id="PTHR46268">
    <property type="entry name" value="STRESS RESPONSE PROTEIN NHAX"/>
    <property type="match status" value="1"/>
</dbReference>
<dbReference type="AlphaFoldDB" id="A0A7U3YLM2"/>
<dbReference type="Gene3D" id="3.40.50.620">
    <property type="entry name" value="HUPs"/>
    <property type="match status" value="2"/>
</dbReference>
<dbReference type="Proteomes" id="UP000006365">
    <property type="component" value="Chromosome"/>
</dbReference>
<dbReference type="InterPro" id="IPR014729">
    <property type="entry name" value="Rossmann-like_a/b/a_fold"/>
</dbReference>
<dbReference type="KEGG" id="dpr:Despr_1474"/>
<organism evidence="3 4">
    <name type="scientific">Desulfobulbus propionicus (strain ATCC 33891 / DSM 2032 / VKM B-1956 / 1pr3)</name>
    <dbReference type="NCBI Taxonomy" id="577650"/>
    <lineage>
        <taxon>Bacteria</taxon>
        <taxon>Pseudomonadati</taxon>
        <taxon>Thermodesulfobacteriota</taxon>
        <taxon>Desulfobulbia</taxon>
        <taxon>Desulfobulbales</taxon>
        <taxon>Desulfobulbaceae</taxon>
        <taxon>Desulfobulbus</taxon>
    </lineage>
</organism>
<dbReference type="InterPro" id="IPR006016">
    <property type="entry name" value="UspA"/>
</dbReference>
<dbReference type="PRINTS" id="PR01438">
    <property type="entry name" value="UNVRSLSTRESS"/>
</dbReference>
<dbReference type="SUPFAM" id="SSF52402">
    <property type="entry name" value="Adenine nucleotide alpha hydrolases-like"/>
    <property type="match status" value="2"/>
</dbReference>
<dbReference type="Pfam" id="PF00582">
    <property type="entry name" value="Usp"/>
    <property type="match status" value="2"/>
</dbReference>
<dbReference type="InterPro" id="IPR006015">
    <property type="entry name" value="Universal_stress_UspA"/>
</dbReference>
<evidence type="ECO:0000313" key="4">
    <source>
        <dbReference type="Proteomes" id="UP000006365"/>
    </source>
</evidence>
<dbReference type="RefSeq" id="WP_015724170.1">
    <property type="nucleotide sequence ID" value="NC_014972.1"/>
</dbReference>
<feature type="domain" description="UspA" evidence="2">
    <location>
        <begin position="149"/>
        <end position="283"/>
    </location>
</feature>
<dbReference type="PANTHER" id="PTHR46268:SF6">
    <property type="entry name" value="UNIVERSAL STRESS PROTEIN UP12"/>
    <property type="match status" value="1"/>
</dbReference>
<proteinExistence type="inferred from homology"/>
<name>A0A7U3YLM2_DESPD</name>
<dbReference type="EMBL" id="CP002364">
    <property type="protein sequence ID" value="ADW17629.1"/>
    <property type="molecule type" value="Genomic_DNA"/>
</dbReference>
<evidence type="ECO:0000256" key="1">
    <source>
        <dbReference type="ARBA" id="ARBA00008791"/>
    </source>
</evidence>
<evidence type="ECO:0000259" key="2">
    <source>
        <dbReference type="Pfam" id="PF00582"/>
    </source>
</evidence>